<dbReference type="PANTHER" id="PTHR47690">
    <property type="entry name" value="GLUCOKINASE"/>
    <property type="match status" value="1"/>
</dbReference>
<reference evidence="4 5" key="1">
    <citation type="submission" date="2024-09" db="EMBL/GenBank/DDBJ databases">
        <authorList>
            <person name="Zhang Z.-H."/>
        </authorList>
    </citation>
    <scope>NUCLEOTIDE SEQUENCE [LARGE SCALE GENOMIC DNA]</scope>
    <source>
        <strain evidence="4 5">HHTR114</strain>
    </source>
</reference>
<dbReference type="EMBL" id="JBHPON010000002">
    <property type="protein sequence ID" value="MFC6037154.1"/>
    <property type="molecule type" value="Genomic_DNA"/>
</dbReference>
<protein>
    <submittedName>
        <fullName evidence="4">ROK family protein</fullName>
    </submittedName>
</protein>
<dbReference type="InterPro" id="IPR043129">
    <property type="entry name" value="ATPase_NBD"/>
</dbReference>
<evidence type="ECO:0000313" key="4">
    <source>
        <dbReference type="EMBL" id="MFC6037154.1"/>
    </source>
</evidence>
<name>A0ABW1KZ38_9PROT</name>
<dbReference type="InterPro" id="IPR050201">
    <property type="entry name" value="Bacterial_glucokinase"/>
</dbReference>
<organism evidence="4 5">
    <name type="scientific">Hyphococcus aureus</name>
    <dbReference type="NCBI Taxonomy" id="2666033"/>
    <lineage>
        <taxon>Bacteria</taxon>
        <taxon>Pseudomonadati</taxon>
        <taxon>Pseudomonadota</taxon>
        <taxon>Alphaproteobacteria</taxon>
        <taxon>Parvularculales</taxon>
        <taxon>Parvularculaceae</taxon>
        <taxon>Hyphococcus</taxon>
    </lineage>
</organism>
<gene>
    <name evidence="4" type="ORF">ACFMB1_16480</name>
</gene>
<comment type="similarity">
    <text evidence="3">Belongs to the bacterial glucokinase family.</text>
</comment>
<evidence type="ECO:0000313" key="5">
    <source>
        <dbReference type="Proteomes" id="UP001596116"/>
    </source>
</evidence>
<evidence type="ECO:0000256" key="3">
    <source>
        <dbReference type="RuleBase" id="RU004046"/>
    </source>
</evidence>
<dbReference type="PANTHER" id="PTHR47690:SF1">
    <property type="entry name" value="GLUCOKINASE"/>
    <property type="match status" value="1"/>
</dbReference>
<keyword evidence="1" id="KW-0808">Transferase</keyword>
<dbReference type="Gene3D" id="3.30.420.40">
    <property type="match status" value="1"/>
</dbReference>
<sequence>MGLEDKSQILVDIGGTNTRISAEDGTLRAYKNNDFSSFESVLDAYFSESGKQRGSILISAAGPEEYGADRKAGMAERILLTNRGWNIDREQLYGAGFSEVRLFNDLYSAAYGVYAISRQTLDCFRPLCGAGFQGAVPFAVVGVGTGIGCSVFISDGQVLSTEAGHMPAAIDPQLAERFLASGVLPCHPKYERIISGLGLETLIKVYGSPAHLTTPADIPGAARAGDDTALEIIAIFNQLLGRFLTAIVVAYRAVGGVCIVSDFLRDWGDLLDRERIGSEYLQDVPKILKNAPVVLLDHDQVPLRGLQRLAGL</sequence>
<keyword evidence="5" id="KW-1185">Reference proteome</keyword>
<proteinExistence type="inferred from homology"/>
<keyword evidence="2" id="KW-0418">Kinase</keyword>
<evidence type="ECO:0000256" key="2">
    <source>
        <dbReference type="ARBA" id="ARBA00022777"/>
    </source>
</evidence>
<dbReference type="RefSeq" id="WP_379881603.1">
    <property type="nucleotide sequence ID" value="NZ_JBHPON010000002.1"/>
</dbReference>
<dbReference type="Pfam" id="PF02685">
    <property type="entry name" value="Glucokinase"/>
    <property type="match status" value="1"/>
</dbReference>
<dbReference type="CDD" id="cd24008">
    <property type="entry name" value="ASKHA_NBD_GLK"/>
    <property type="match status" value="1"/>
</dbReference>
<dbReference type="Gene3D" id="3.40.367.20">
    <property type="match status" value="1"/>
</dbReference>
<accession>A0ABW1KZ38</accession>
<comment type="caution">
    <text evidence="4">The sequence shown here is derived from an EMBL/GenBank/DDBJ whole genome shotgun (WGS) entry which is preliminary data.</text>
</comment>
<dbReference type="SUPFAM" id="SSF53067">
    <property type="entry name" value="Actin-like ATPase domain"/>
    <property type="match status" value="1"/>
</dbReference>
<evidence type="ECO:0000256" key="1">
    <source>
        <dbReference type="ARBA" id="ARBA00022679"/>
    </source>
</evidence>
<dbReference type="Proteomes" id="UP001596116">
    <property type="component" value="Unassembled WGS sequence"/>
</dbReference>
<dbReference type="InterPro" id="IPR003836">
    <property type="entry name" value="Glucokinase"/>
</dbReference>